<evidence type="ECO:0000313" key="3">
    <source>
        <dbReference type="Proteomes" id="UP001159363"/>
    </source>
</evidence>
<comment type="caution">
    <text evidence="2">The sequence shown here is derived from an EMBL/GenBank/DDBJ whole genome shotgun (WGS) entry which is preliminary data.</text>
</comment>
<dbReference type="EMBL" id="JARBHB010000001">
    <property type="protein sequence ID" value="KAJ8896397.1"/>
    <property type="molecule type" value="Genomic_DNA"/>
</dbReference>
<dbReference type="Pfam" id="PF07679">
    <property type="entry name" value="I-set"/>
    <property type="match status" value="1"/>
</dbReference>
<dbReference type="InterPro" id="IPR003598">
    <property type="entry name" value="Ig_sub2"/>
</dbReference>
<feature type="non-terminal residue" evidence="2">
    <location>
        <position position="119"/>
    </location>
</feature>
<dbReference type="InterPro" id="IPR013098">
    <property type="entry name" value="Ig_I-set"/>
</dbReference>
<protein>
    <recommendedName>
        <fullName evidence="1">Ig-like domain-containing protein</fullName>
    </recommendedName>
</protein>
<sequence length="119" mass="13500">MILVAENTVNPDVKVSMGERLRLRCSSAQPAPNVVWYKDDHLLRNKADHHIRVSKELLKLRVAEGDTGRYACLLMLGNGSRWWHNISLSVLPPDRHLSQVNVGSNTIAEEEEDALQHMH</sequence>
<dbReference type="InterPro" id="IPR003599">
    <property type="entry name" value="Ig_sub"/>
</dbReference>
<evidence type="ECO:0000259" key="1">
    <source>
        <dbReference type="PROSITE" id="PS50835"/>
    </source>
</evidence>
<feature type="domain" description="Ig-like" evidence="1">
    <location>
        <begin position="1"/>
        <end position="72"/>
    </location>
</feature>
<keyword evidence="3" id="KW-1185">Reference proteome</keyword>
<organism evidence="2 3">
    <name type="scientific">Dryococelus australis</name>
    <dbReference type="NCBI Taxonomy" id="614101"/>
    <lineage>
        <taxon>Eukaryota</taxon>
        <taxon>Metazoa</taxon>
        <taxon>Ecdysozoa</taxon>
        <taxon>Arthropoda</taxon>
        <taxon>Hexapoda</taxon>
        <taxon>Insecta</taxon>
        <taxon>Pterygota</taxon>
        <taxon>Neoptera</taxon>
        <taxon>Polyneoptera</taxon>
        <taxon>Phasmatodea</taxon>
        <taxon>Verophasmatodea</taxon>
        <taxon>Anareolatae</taxon>
        <taxon>Phasmatidae</taxon>
        <taxon>Eurycanthinae</taxon>
        <taxon>Dryococelus</taxon>
    </lineage>
</organism>
<dbReference type="PROSITE" id="PS50835">
    <property type="entry name" value="IG_LIKE"/>
    <property type="match status" value="1"/>
</dbReference>
<name>A0ABQ9IIA6_9NEOP</name>
<dbReference type="Gene3D" id="2.60.40.10">
    <property type="entry name" value="Immunoglobulins"/>
    <property type="match status" value="1"/>
</dbReference>
<dbReference type="SUPFAM" id="SSF48726">
    <property type="entry name" value="Immunoglobulin"/>
    <property type="match status" value="1"/>
</dbReference>
<gene>
    <name evidence="2" type="ORF">PR048_001741</name>
</gene>
<evidence type="ECO:0000313" key="2">
    <source>
        <dbReference type="EMBL" id="KAJ8896397.1"/>
    </source>
</evidence>
<proteinExistence type="predicted"/>
<dbReference type="SMART" id="SM00409">
    <property type="entry name" value="IG"/>
    <property type="match status" value="1"/>
</dbReference>
<dbReference type="InterPro" id="IPR013783">
    <property type="entry name" value="Ig-like_fold"/>
</dbReference>
<reference evidence="2 3" key="1">
    <citation type="submission" date="2023-02" db="EMBL/GenBank/DDBJ databases">
        <title>LHISI_Scaffold_Assembly.</title>
        <authorList>
            <person name="Stuart O.P."/>
            <person name="Cleave R."/>
            <person name="Magrath M.J.L."/>
            <person name="Mikheyev A.S."/>
        </authorList>
    </citation>
    <scope>NUCLEOTIDE SEQUENCE [LARGE SCALE GENOMIC DNA]</scope>
    <source>
        <strain evidence="2">Daus_M_001</strain>
        <tissue evidence="2">Leg muscle</tissue>
    </source>
</reference>
<dbReference type="InterPro" id="IPR007110">
    <property type="entry name" value="Ig-like_dom"/>
</dbReference>
<dbReference type="Proteomes" id="UP001159363">
    <property type="component" value="Chromosome 1"/>
</dbReference>
<accession>A0ABQ9IIA6</accession>
<dbReference type="SMART" id="SM00408">
    <property type="entry name" value="IGc2"/>
    <property type="match status" value="1"/>
</dbReference>
<dbReference type="InterPro" id="IPR036179">
    <property type="entry name" value="Ig-like_dom_sf"/>
</dbReference>